<feature type="transmembrane region" description="Helical" evidence="8">
    <location>
        <begin position="59"/>
        <end position="82"/>
    </location>
</feature>
<keyword evidence="3" id="KW-1003">Cell membrane</keyword>
<reference evidence="11" key="1">
    <citation type="submission" date="2025-08" db="UniProtKB">
        <authorList>
            <consortium name="RefSeq"/>
        </authorList>
    </citation>
    <scope>IDENTIFICATION</scope>
</reference>
<dbReference type="KEGG" id="tnl:113504927"/>
<dbReference type="AlphaFoldDB" id="A0A7E5WSG5"/>
<dbReference type="PROSITE" id="PS50262">
    <property type="entry name" value="G_PROTEIN_RECEP_F1_2"/>
    <property type="match status" value="1"/>
</dbReference>
<feature type="transmembrane region" description="Helical" evidence="8">
    <location>
        <begin position="442"/>
        <end position="461"/>
    </location>
</feature>
<evidence type="ECO:0000256" key="7">
    <source>
        <dbReference type="RuleBase" id="RU000688"/>
    </source>
</evidence>
<name>A0A7E5WSG5_TRINI</name>
<dbReference type="PANTHER" id="PTHR22750">
    <property type="entry name" value="G-PROTEIN COUPLED RECEPTOR"/>
    <property type="match status" value="1"/>
</dbReference>
<dbReference type="GO" id="GO:0005886">
    <property type="term" value="C:plasma membrane"/>
    <property type="evidence" value="ECO:0007669"/>
    <property type="project" value="UniProtKB-SubCell"/>
</dbReference>
<keyword evidence="4 7" id="KW-0812">Transmembrane</keyword>
<dbReference type="RefSeq" id="XP_026743247.1">
    <property type="nucleotide sequence ID" value="XM_026887446.1"/>
</dbReference>
<feature type="domain" description="G-protein coupled receptors family 1 profile" evidence="9">
    <location>
        <begin position="70"/>
        <end position="458"/>
    </location>
</feature>
<evidence type="ECO:0000256" key="3">
    <source>
        <dbReference type="ARBA" id="ARBA00022475"/>
    </source>
</evidence>
<feature type="transmembrane region" description="Helical" evidence="8">
    <location>
        <begin position="94"/>
        <end position="114"/>
    </location>
</feature>
<dbReference type="PRINTS" id="PR00237">
    <property type="entry name" value="GPCRRHODOPSN"/>
</dbReference>
<evidence type="ECO:0000256" key="5">
    <source>
        <dbReference type="ARBA" id="ARBA00022989"/>
    </source>
</evidence>
<comment type="similarity">
    <text evidence="2 7">Belongs to the G-protein coupled receptor 1 family.</text>
</comment>
<dbReference type="GeneID" id="113504927"/>
<keyword evidence="7" id="KW-0297">G-protein coupled receptor</keyword>
<keyword evidence="5 8" id="KW-1133">Transmembrane helix</keyword>
<feature type="transmembrane region" description="Helical" evidence="8">
    <location>
        <begin position="126"/>
        <end position="148"/>
    </location>
</feature>
<dbReference type="InParanoid" id="A0A7E5WSG5"/>
<keyword evidence="6 8" id="KW-0472">Membrane</keyword>
<evidence type="ECO:0000256" key="2">
    <source>
        <dbReference type="ARBA" id="ARBA00010663"/>
    </source>
</evidence>
<dbReference type="Pfam" id="PF00001">
    <property type="entry name" value="7tm_1"/>
    <property type="match status" value="1"/>
</dbReference>
<accession>A0A7E5WSG5</accession>
<dbReference type="InterPro" id="IPR017452">
    <property type="entry name" value="GPCR_Rhodpsn_7TM"/>
</dbReference>
<feature type="transmembrane region" description="Helical" evidence="8">
    <location>
        <begin position="395"/>
        <end position="422"/>
    </location>
</feature>
<dbReference type="InterPro" id="IPR000276">
    <property type="entry name" value="GPCR_Rhodpsn"/>
</dbReference>
<feature type="transmembrane region" description="Helical" evidence="8">
    <location>
        <begin position="211"/>
        <end position="235"/>
    </location>
</feature>
<evidence type="ECO:0000256" key="4">
    <source>
        <dbReference type="ARBA" id="ARBA00022692"/>
    </source>
</evidence>
<dbReference type="OrthoDB" id="10011551at2759"/>
<protein>
    <submittedName>
        <fullName evidence="11">Glucose-dependent insulinotropic receptor-like isoform X1</fullName>
    </submittedName>
</protein>
<dbReference type="Proteomes" id="UP000322000">
    <property type="component" value="Chromosome 23"/>
</dbReference>
<dbReference type="GO" id="GO:0004930">
    <property type="term" value="F:G protein-coupled receptor activity"/>
    <property type="evidence" value="ECO:0007669"/>
    <property type="project" value="UniProtKB-KW"/>
</dbReference>
<dbReference type="Gene3D" id="1.20.1070.10">
    <property type="entry name" value="Rhodopsin 7-helix transmembrane proteins"/>
    <property type="match status" value="1"/>
</dbReference>
<evidence type="ECO:0000313" key="10">
    <source>
        <dbReference type="Proteomes" id="UP000322000"/>
    </source>
</evidence>
<keyword evidence="7" id="KW-0807">Transducer</keyword>
<keyword evidence="7" id="KW-0675">Receptor</keyword>
<keyword evidence="10" id="KW-1185">Reference proteome</keyword>
<proteinExistence type="inferred from homology"/>
<evidence type="ECO:0000256" key="8">
    <source>
        <dbReference type="SAM" id="Phobius"/>
    </source>
</evidence>
<evidence type="ECO:0000256" key="1">
    <source>
        <dbReference type="ARBA" id="ARBA00004651"/>
    </source>
</evidence>
<organism evidence="10 11">
    <name type="scientific">Trichoplusia ni</name>
    <name type="common">Cabbage looper</name>
    <dbReference type="NCBI Taxonomy" id="7111"/>
    <lineage>
        <taxon>Eukaryota</taxon>
        <taxon>Metazoa</taxon>
        <taxon>Ecdysozoa</taxon>
        <taxon>Arthropoda</taxon>
        <taxon>Hexapoda</taxon>
        <taxon>Insecta</taxon>
        <taxon>Pterygota</taxon>
        <taxon>Neoptera</taxon>
        <taxon>Endopterygota</taxon>
        <taxon>Lepidoptera</taxon>
        <taxon>Glossata</taxon>
        <taxon>Ditrysia</taxon>
        <taxon>Noctuoidea</taxon>
        <taxon>Noctuidae</taxon>
        <taxon>Plusiinae</taxon>
        <taxon>Trichoplusia</taxon>
    </lineage>
</organism>
<gene>
    <name evidence="11" type="primary">LOC113504927</name>
</gene>
<dbReference type="CDD" id="cd00637">
    <property type="entry name" value="7tm_classA_rhodopsin-like"/>
    <property type="match status" value="1"/>
</dbReference>
<evidence type="ECO:0000313" key="11">
    <source>
        <dbReference type="RefSeq" id="XP_026743247.1"/>
    </source>
</evidence>
<evidence type="ECO:0000259" key="9">
    <source>
        <dbReference type="PROSITE" id="PS50262"/>
    </source>
</evidence>
<dbReference type="SUPFAM" id="SSF81321">
    <property type="entry name" value="Family A G protein-coupled receptor-like"/>
    <property type="match status" value="1"/>
</dbReference>
<sequence length="486" mass="54694">MESNTTDFRSNVTLDEVIDFFNLNISNVNQSEVTQIHLFDLYEAYRTIEKEQLMVYKSVAYIIGTLIILSNLTVVISSGLILRKGQQPKSTYLLLGNVSLADTIVGMSLIFGVTVDNSVSSNPLCIFQIGMLVCPAMVSIFSVGLIAVDRYIYILHGLYYQRWFNTTRVRIGILCIWLVSITLGFLPATGWTNTELMLTRCYYVALFPGSLILINSFLSIVPITAVVILYSIILVRALKTVREVKAGTKHINENAKSHDNSKLRISRGTNKKANPQNLLPATPKCRLFKSASFNVNYVNEGGKVKPAISIKSKSNHDLNVNQTMTNGLRNINSQCKSTSHSMFSICTIESQVSNPNLLMPDGKPTRFQKQVKKVCNVTAICRKPKEPKEPNKWRAITIVLLTSGSFMITWMPFFITVTVFVFCEDKLTNPSCRHMRTLLGGPLAALAFLNSLLNPVIYTCWHKGFQKSVRTIYRKFFQKYICKNES</sequence>
<dbReference type="PROSITE" id="PS00237">
    <property type="entry name" value="G_PROTEIN_RECEP_F1_1"/>
    <property type="match status" value="1"/>
</dbReference>
<evidence type="ECO:0000256" key="6">
    <source>
        <dbReference type="ARBA" id="ARBA00023136"/>
    </source>
</evidence>
<feature type="transmembrane region" description="Helical" evidence="8">
    <location>
        <begin position="169"/>
        <end position="191"/>
    </location>
</feature>
<comment type="subcellular location">
    <subcellularLocation>
        <location evidence="1">Cell membrane</location>
        <topology evidence="1">Multi-pass membrane protein</topology>
    </subcellularLocation>
</comment>